<proteinExistence type="predicted"/>
<protein>
    <recommendedName>
        <fullName evidence="3">Lipoprotein</fullName>
    </recommendedName>
</protein>
<accession>A0A928V225</accession>
<name>A0A928V225_9SPHI</name>
<evidence type="ECO:0000313" key="1">
    <source>
        <dbReference type="EMBL" id="MBE8714709.1"/>
    </source>
</evidence>
<sequence>MNKLNYLFGGLMVLLISCQQQTKNKSVENELTKPDTLANSREELLEFGFLNEAKNAVILLDTDDSIQHPAYLTEAIIANQLVKAKYAHFQKQNEVLDNGRQTEANFDYVAGHYFSLEKNSSQSDFALLVNPSFLSKRSIIPFDLENKNTQKEELNLPAKYQRKVKNQKTIAFLPNNTLIKLIEFEVEQDSALAILVYSSPDKILIKEFPALYDEISTWSVDDGGEFGMDYFQIESILANGDRIELVISEFGAEGYNLTFLRESGGTFDEIKRAYGYSAPN</sequence>
<dbReference type="PROSITE" id="PS51257">
    <property type="entry name" value="PROKAR_LIPOPROTEIN"/>
    <property type="match status" value="1"/>
</dbReference>
<dbReference type="EMBL" id="PRDK01000007">
    <property type="protein sequence ID" value="MBE8714709.1"/>
    <property type="molecule type" value="Genomic_DNA"/>
</dbReference>
<dbReference type="Proteomes" id="UP000616201">
    <property type="component" value="Unassembled WGS sequence"/>
</dbReference>
<evidence type="ECO:0000313" key="2">
    <source>
        <dbReference type="Proteomes" id="UP000616201"/>
    </source>
</evidence>
<dbReference type="RefSeq" id="WP_196936042.1">
    <property type="nucleotide sequence ID" value="NZ_MU158698.1"/>
</dbReference>
<evidence type="ECO:0008006" key="3">
    <source>
        <dbReference type="Google" id="ProtNLM"/>
    </source>
</evidence>
<keyword evidence="2" id="KW-1185">Reference proteome</keyword>
<dbReference type="AlphaFoldDB" id="A0A928V225"/>
<organism evidence="1 2">
    <name type="scientific">Sphingobacterium hungaricum</name>
    <dbReference type="NCBI Taxonomy" id="2082723"/>
    <lineage>
        <taxon>Bacteria</taxon>
        <taxon>Pseudomonadati</taxon>
        <taxon>Bacteroidota</taxon>
        <taxon>Sphingobacteriia</taxon>
        <taxon>Sphingobacteriales</taxon>
        <taxon>Sphingobacteriaceae</taxon>
        <taxon>Sphingobacterium</taxon>
    </lineage>
</organism>
<gene>
    <name evidence="1" type="ORF">C4F49_13555</name>
</gene>
<comment type="caution">
    <text evidence="1">The sequence shown here is derived from an EMBL/GenBank/DDBJ whole genome shotgun (WGS) entry which is preliminary data.</text>
</comment>
<reference evidence="1" key="1">
    <citation type="submission" date="2018-02" db="EMBL/GenBank/DDBJ databases">
        <authorList>
            <person name="Vasarhelyi B.M."/>
            <person name="Deshmukh S."/>
            <person name="Balint B."/>
            <person name="Kukolya J."/>
        </authorList>
    </citation>
    <scope>NUCLEOTIDE SEQUENCE</scope>
    <source>
        <strain evidence="1">KB22</strain>
    </source>
</reference>